<sequence>MIEQPAKKIRLVKKSPSGVISAAVYIGRLEKCTSSNSALQLLLRVAEHLHFDEDDLQVSIKKLMDYYSVEKESAVRVVVLTILGDIGCDFSSDVATLLDDVIALTRNEDSHKVIAQTLTTLLKLAKCINNPDTNMKLIDLAKKYLKDTSHSVKSKCLYLIGELLPLGDPSVPTTLHLINCYTHSQDARVRSAAYKTLIGLHERGLNLDFSLYRDICKSLNDDYEIVRQSALKLVWILAQRYPENKISLNNQGEEIRLVDDAFGLISNGVNDLSMHVRTQVGMCYAVINSPAPSSDTILKFTAGLVMGISMDAELWYSLRVHYGLSVILL</sequence>
<dbReference type="RefSeq" id="XP_026681838.1">
    <property type="nucleotide sequence ID" value="XM_026826037.1"/>
</dbReference>
<reference evidence="2" key="1">
    <citation type="submission" date="2025-08" db="UniProtKB">
        <authorList>
            <consortium name="RefSeq"/>
        </authorList>
    </citation>
    <scope>IDENTIFICATION</scope>
</reference>
<dbReference type="PANTHER" id="PTHR20938">
    <property type="entry name" value="INTEGRATOR COMPLEX SUBUNIT 4"/>
    <property type="match status" value="1"/>
</dbReference>
<dbReference type="GeneID" id="113468820"/>
<dbReference type="STRING" id="121845.A0A3Q0J4I3"/>
<evidence type="ECO:0000313" key="2">
    <source>
        <dbReference type="RefSeq" id="XP_026681838.1"/>
    </source>
</evidence>
<dbReference type="InterPro" id="IPR011989">
    <property type="entry name" value="ARM-like"/>
</dbReference>
<dbReference type="PANTHER" id="PTHR20938:SF0">
    <property type="entry name" value="INTEGRATOR COMPLEX SUBUNIT 4"/>
    <property type="match status" value="1"/>
</dbReference>
<dbReference type="AlphaFoldDB" id="A0A3Q0J4I3"/>
<keyword evidence="1" id="KW-1185">Reference proteome</keyword>
<dbReference type="KEGG" id="dci:113468820"/>
<gene>
    <name evidence="2" type="primary">LOC113468820</name>
</gene>
<name>A0A3Q0J4I3_DIACI</name>
<evidence type="ECO:0000313" key="1">
    <source>
        <dbReference type="Proteomes" id="UP000079169"/>
    </source>
</evidence>
<dbReference type="Proteomes" id="UP000079169">
    <property type="component" value="Unplaced"/>
</dbReference>
<proteinExistence type="predicted"/>
<dbReference type="PaxDb" id="121845-A0A3Q0J4I3"/>
<dbReference type="InterPro" id="IPR016024">
    <property type="entry name" value="ARM-type_fold"/>
</dbReference>
<dbReference type="SUPFAM" id="SSF48371">
    <property type="entry name" value="ARM repeat"/>
    <property type="match status" value="1"/>
</dbReference>
<dbReference type="GO" id="GO:0032039">
    <property type="term" value="C:integrator complex"/>
    <property type="evidence" value="ECO:0007669"/>
    <property type="project" value="TreeGrafter"/>
</dbReference>
<dbReference type="GO" id="GO:0016180">
    <property type="term" value="P:snRNA processing"/>
    <property type="evidence" value="ECO:0007669"/>
    <property type="project" value="TreeGrafter"/>
</dbReference>
<dbReference type="Gene3D" id="1.25.10.10">
    <property type="entry name" value="Leucine-rich Repeat Variant"/>
    <property type="match status" value="1"/>
</dbReference>
<organism evidence="1 2">
    <name type="scientific">Diaphorina citri</name>
    <name type="common">Asian citrus psyllid</name>
    <dbReference type="NCBI Taxonomy" id="121845"/>
    <lineage>
        <taxon>Eukaryota</taxon>
        <taxon>Metazoa</taxon>
        <taxon>Ecdysozoa</taxon>
        <taxon>Arthropoda</taxon>
        <taxon>Hexapoda</taxon>
        <taxon>Insecta</taxon>
        <taxon>Pterygota</taxon>
        <taxon>Neoptera</taxon>
        <taxon>Paraneoptera</taxon>
        <taxon>Hemiptera</taxon>
        <taxon>Sternorrhyncha</taxon>
        <taxon>Psylloidea</taxon>
        <taxon>Psyllidae</taxon>
        <taxon>Diaphorininae</taxon>
        <taxon>Diaphorina</taxon>
    </lineage>
</organism>
<protein>
    <submittedName>
        <fullName evidence="2">Integrator complex subunit 4-like</fullName>
    </submittedName>
</protein>
<accession>A0A3Q0J4I3</accession>